<dbReference type="EMBL" id="JAHXZJ010000001">
    <property type="protein sequence ID" value="KAH0567373.1"/>
    <property type="molecule type" value="Genomic_DNA"/>
</dbReference>
<gene>
    <name evidence="1" type="ORF">KQX54_009096</name>
</gene>
<keyword evidence="2" id="KW-1185">Reference proteome</keyword>
<comment type="caution">
    <text evidence="1">The sequence shown here is derived from an EMBL/GenBank/DDBJ whole genome shotgun (WGS) entry which is preliminary data.</text>
</comment>
<protein>
    <submittedName>
        <fullName evidence="1">Uncharacterized protein</fullName>
    </submittedName>
</protein>
<name>A0AAV7J6U0_COTGL</name>
<evidence type="ECO:0000313" key="1">
    <source>
        <dbReference type="EMBL" id="KAH0567373.1"/>
    </source>
</evidence>
<proteinExistence type="predicted"/>
<evidence type="ECO:0000313" key="2">
    <source>
        <dbReference type="Proteomes" id="UP000826195"/>
    </source>
</evidence>
<accession>A0AAV7J6U0</accession>
<dbReference type="Proteomes" id="UP000826195">
    <property type="component" value="Unassembled WGS sequence"/>
</dbReference>
<organism evidence="1 2">
    <name type="scientific">Cotesia glomerata</name>
    <name type="common">Lepidopteran parasitic wasp</name>
    <name type="synonym">Apanteles glomeratus</name>
    <dbReference type="NCBI Taxonomy" id="32391"/>
    <lineage>
        <taxon>Eukaryota</taxon>
        <taxon>Metazoa</taxon>
        <taxon>Ecdysozoa</taxon>
        <taxon>Arthropoda</taxon>
        <taxon>Hexapoda</taxon>
        <taxon>Insecta</taxon>
        <taxon>Pterygota</taxon>
        <taxon>Neoptera</taxon>
        <taxon>Endopterygota</taxon>
        <taxon>Hymenoptera</taxon>
        <taxon>Apocrita</taxon>
        <taxon>Ichneumonoidea</taxon>
        <taxon>Braconidae</taxon>
        <taxon>Microgastrinae</taxon>
        <taxon>Cotesia</taxon>
    </lineage>
</organism>
<dbReference type="AlphaFoldDB" id="A0AAV7J6U0"/>
<reference evidence="1 2" key="1">
    <citation type="journal article" date="2021" name="J. Hered.">
        <title>A chromosome-level genome assembly of the parasitoid wasp, Cotesia glomerata (Hymenoptera: Braconidae).</title>
        <authorList>
            <person name="Pinto B.J."/>
            <person name="Weis J.J."/>
            <person name="Gamble T."/>
            <person name="Ode P.J."/>
            <person name="Paul R."/>
            <person name="Zaspel J.M."/>
        </authorList>
    </citation>
    <scope>NUCLEOTIDE SEQUENCE [LARGE SCALE GENOMIC DNA]</scope>
    <source>
        <strain evidence="1">CgM1</strain>
    </source>
</reference>
<sequence>MDLLSSYYLCRESDSGNLIIYNYNPFTNYAPYPWRSAETTSQEIAEKGTLFHQYFDNDQRVCHNITFDKTKTLGNHKIKTMITFSLPNATRDDVIDIRNVNFKLIEDPKKPSVNLLFDVLNITPSLYIIHPGAVIDASKKGYLKALVSGNYDIIGRNMPIAKTNYEYTDILTYYGVIQFSILT</sequence>